<dbReference type="Proteomes" id="UP001163603">
    <property type="component" value="Chromosome 12"/>
</dbReference>
<comment type="caution">
    <text evidence="1">The sequence shown here is derived from an EMBL/GenBank/DDBJ whole genome shotgun (WGS) entry which is preliminary data.</text>
</comment>
<reference evidence="2" key="1">
    <citation type="journal article" date="2023" name="G3 (Bethesda)">
        <title>Genome assembly and association tests identify interacting loci associated with vigor, precocity, and sex in interspecific pistachio rootstocks.</title>
        <authorList>
            <person name="Palmer W."/>
            <person name="Jacygrad E."/>
            <person name="Sagayaradj S."/>
            <person name="Cavanaugh K."/>
            <person name="Han R."/>
            <person name="Bertier L."/>
            <person name="Beede B."/>
            <person name="Kafkas S."/>
            <person name="Golino D."/>
            <person name="Preece J."/>
            <person name="Michelmore R."/>
        </authorList>
    </citation>
    <scope>NUCLEOTIDE SEQUENCE [LARGE SCALE GENOMIC DNA]</scope>
</reference>
<gene>
    <name evidence="1" type="ORF">Pint_11196</name>
</gene>
<name>A0ACC0XHQ5_9ROSI</name>
<organism evidence="1 2">
    <name type="scientific">Pistacia integerrima</name>
    <dbReference type="NCBI Taxonomy" id="434235"/>
    <lineage>
        <taxon>Eukaryota</taxon>
        <taxon>Viridiplantae</taxon>
        <taxon>Streptophyta</taxon>
        <taxon>Embryophyta</taxon>
        <taxon>Tracheophyta</taxon>
        <taxon>Spermatophyta</taxon>
        <taxon>Magnoliopsida</taxon>
        <taxon>eudicotyledons</taxon>
        <taxon>Gunneridae</taxon>
        <taxon>Pentapetalae</taxon>
        <taxon>rosids</taxon>
        <taxon>malvids</taxon>
        <taxon>Sapindales</taxon>
        <taxon>Anacardiaceae</taxon>
        <taxon>Pistacia</taxon>
    </lineage>
</organism>
<keyword evidence="2" id="KW-1185">Reference proteome</keyword>
<dbReference type="EMBL" id="CM047747">
    <property type="protein sequence ID" value="KAJ0017899.1"/>
    <property type="molecule type" value="Genomic_DNA"/>
</dbReference>
<evidence type="ECO:0000313" key="2">
    <source>
        <dbReference type="Proteomes" id="UP001163603"/>
    </source>
</evidence>
<accession>A0ACC0XHQ5</accession>
<protein>
    <submittedName>
        <fullName evidence="1">Uncharacterized protein</fullName>
    </submittedName>
</protein>
<evidence type="ECO:0000313" key="1">
    <source>
        <dbReference type="EMBL" id="KAJ0017899.1"/>
    </source>
</evidence>
<sequence length="150" mass="17152">MLFSNLKSVAEKNRMHCSWICIGNPIYFTDLQRRVVLDAATIAGLHPLCLVHETIATTLAYGIYKSDLPENDQLNVAFMDVRNSSFQVCIVGFKKVNLRYWVTNLIGLWVVEILMKLYSSILQPSSRMNTRLLFSRMPELAFVLGLPLRN</sequence>
<proteinExistence type="predicted"/>